<proteinExistence type="predicted"/>
<protein>
    <recommendedName>
        <fullName evidence="4">Holin-like toxin</fullName>
    </recommendedName>
</protein>
<feature type="transmembrane region" description="Helical" evidence="1">
    <location>
        <begin position="42"/>
        <end position="62"/>
    </location>
</feature>
<dbReference type="EMBL" id="ACGP01000109">
    <property type="protein sequence ID" value="EEI24879.1"/>
    <property type="molecule type" value="Genomic_DNA"/>
</dbReference>
<keyword evidence="3" id="KW-1185">Reference proteome</keyword>
<reference evidence="2 3" key="1">
    <citation type="submission" date="2009-01" db="EMBL/GenBank/DDBJ databases">
        <authorList>
            <person name="Qin X."/>
            <person name="Bachman B."/>
            <person name="Battles P."/>
            <person name="Bell A."/>
            <person name="Bess C."/>
            <person name="Bickham C."/>
            <person name="Chaboub L."/>
            <person name="Chen D."/>
            <person name="Coyle M."/>
            <person name="Deiros D.R."/>
            <person name="Dinh H."/>
            <person name="Forbes L."/>
            <person name="Fowler G."/>
            <person name="Francisco L."/>
            <person name="Fu Q."/>
            <person name="Gubbala S."/>
            <person name="Hale W."/>
            <person name="Han Y."/>
            <person name="Hemphill L."/>
            <person name="Highlander S.K."/>
            <person name="Hirani K."/>
            <person name="Hogues M."/>
            <person name="Jackson L."/>
            <person name="Jakkamsetti A."/>
            <person name="Javaid M."/>
            <person name="Jiang H."/>
            <person name="Korchina V."/>
            <person name="Kovar C."/>
            <person name="Lara F."/>
            <person name="Lee S."/>
            <person name="Mata R."/>
            <person name="Mathew T."/>
            <person name="Moen C."/>
            <person name="Morales K."/>
            <person name="Munidasa M."/>
            <person name="Nazareth L."/>
            <person name="Ngo R."/>
            <person name="Nguyen L."/>
            <person name="Okwuonu G."/>
            <person name="Ongeri F."/>
            <person name="Patil S."/>
            <person name="Petrosino J."/>
            <person name="Pham C."/>
            <person name="Pham P."/>
            <person name="Pu L.-L."/>
            <person name="Puazo M."/>
            <person name="Raj R."/>
            <person name="Reid J."/>
            <person name="Rouhana J."/>
            <person name="Saada N."/>
            <person name="Shang Y."/>
            <person name="Simmons D."/>
            <person name="Thornton R."/>
            <person name="Warren J."/>
            <person name="Weissenberger G."/>
            <person name="Zhang J."/>
            <person name="Zhang L."/>
            <person name="Zhou C."/>
            <person name="Zhu D."/>
            <person name="Muzny D."/>
            <person name="Worley K."/>
            <person name="Gibbs R."/>
        </authorList>
    </citation>
    <scope>NUCLEOTIDE SEQUENCE [LARGE SCALE GENOMIC DNA]</scope>
    <source>
        <strain evidence="3">ATCC 8290 / DSM 20176 / CCUG 30140 / JCM 1155 / KCTC 3500 / NBRC 15886 / NCIMB 8040 / NRRL B-1843 / 9</strain>
    </source>
</reference>
<accession>C0XI95</accession>
<keyword evidence="1" id="KW-0812">Transmembrane</keyword>
<evidence type="ECO:0000313" key="2">
    <source>
        <dbReference type="EMBL" id="EEI24879.1"/>
    </source>
</evidence>
<keyword evidence="1" id="KW-0472">Membrane</keyword>
<dbReference type="HOGENOM" id="CLU_2700016_0_0_9"/>
<evidence type="ECO:0000313" key="3">
    <source>
        <dbReference type="Proteomes" id="UP000003752"/>
    </source>
</evidence>
<keyword evidence="1" id="KW-1133">Transmembrane helix</keyword>
<organism evidence="2 3">
    <name type="scientific">Lentilactobacillus hilgardii (strain ATCC 8290 / DSM 20176 / CCUG 30140 / JCM 1155 / KCTC 3500 / NBRC 15886 / NCIMB 8040 / NRRL B-1843 / 9)</name>
    <dbReference type="NCBI Taxonomy" id="1423757"/>
    <lineage>
        <taxon>Bacteria</taxon>
        <taxon>Bacillati</taxon>
        <taxon>Bacillota</taxon>
        <taxon>Bacilli</taxon>
        <taxon>Lactobacillales</taxon>
        <taxon>Lactobacillaceae</taxon>
        <taxon>Lentilactobacillus</taxon>
    </lineage>
</organism>
<comment type="caution">
    <text evidence="2">The sequence shown here is derived from an EMBL/GenBank/DDBJ whole genome shotgun (WGS) entry which is preliminary data.</text>
</comment>
<name>C0XI95_LENH9</name>
<gene>
    <name evidence="2" type="ORF">HMPREF0519_0956</name>
</gene>
<dbReference type="AlphaFoldDB" id="C0XI95"/>
<sequence>MSVFYKILLFTTNLSDRLTMATQKKLGKFLGSFIDFGNLTEYVMLILLIGIIGLGLLIFKLISNF</sequence>
<evidence type="ECO:0008006" key="4">
    <source>
        <dbReference type="Google" id="ProtNLM"/>
    </source>
</evidence>
<dbReference type="Proteomes" id="UP000003752">
    <property type="component" value="Unassembled WGS sequence"/>
</dbReference>
<evidence type="ECO:0000256" key="1">
    <source>
        <dbReference type="SAM" id="Phobius"/>
    </source>
</evidence>